<organism evidence="3 4">
    <name type="scientific">Dethiosulfatibacter aminovorans DSM 17477</name>
    <dbReference type="NCBI Taxonomy" id="1121476"/>
    <lineage>
        <taxon>Bacteria</taxon>
        <taxon>Bacillati</taxon>
        <taxon>Bacillota</taxon>
        <taxon>Tissierellia</taxon>
        <taxon>Dethiosulfatibacter</taxon>
    </lineage>
</organism>
<reference evidence="3 4" key="1">
    <citation type="submission" date="2016-11" db="EMBL/GenBank/DDBJ databases">
        <authorList>
            <person name="Jaros S."/>
            <person name="Januszkiewicz K."/>
            <person name="Wedrychowicz H."/>
        </authorList>
    </citation>
    <scope>NUCLEOTIDE SEQUENCE [LARGE SCALE GENOMIC DNA]</scope>
    <source>
        <strain evidence="3 4">DSM 17477</strain>
    </source>
</reference>
<name>A0A1M6I153_9FIRM</name>
<dbReference type="Gene3D" id="3.40.50.1820">
    <property type="entry name" value="alpha/beta hydrolase"/>
    <property type="match status" value="1"/>
</dbReference>
<evidence type="ECO:0000256" key="1">
    <source>
        <dbReference type="SAM" id="SignalP"/>
    </source>
</evidence>
<evidence type="ECO:0000313" key="4">
    <source>
        <dbReference type="Proteomes" id="UP000184052"/>
    </source>
</evidence>
<sequence length="310" mass="34553">MKNRNKMNKKLIALPLIAALLLILTAATWKGEHFPGKDGNIYGETIHCNYDKIVLIIAGSGPTDRNGNTPILKGRNDSLKLLAEELEKKGISTFRYDKRTAGISRKSYLNHDIRFDDFISDAISAVEYLKEEGYEKIYLLGHSQGSLIAFEAACELEVDGLISVCGPSESIDAVLEKQLGNAFKQDSIEIKVINNLREEKITTEGVENIPMFNVENQKFLLSWIEYSPVESIKDVNCPLILIGGTMDSQVSTEDIEKLLIANPESDSMVIHGMNHVLKVVSSEKEDIKTYTDPSYPVSKELIQAVARFVE</sequence>
<dbReference type="STRING" id="1121476.SAMN02745751_02173"/>
<gene>
    <name evidence="3" type="ORF">SAMN02745751_02173</name>
</gene>
<evidence type="ECO:0000313" key="3">
    <source>
        <dbReference type="EMBL" id="SHJ28219.1"/>
    </source>
</evidence>
<accession>A0A1M6I153</accession>
<dbReference type="GO" id="GO:0052689">
    <property type="term" value="F:carboxylic ester hydrolase activity"/>
    <property type="evidence" value="ECO:0007669"/>
    <property type="project" value="TreeGrafter"/>
</dbReference>
<feature type="signal peptide" evidence="1">
    <location>
        <begin position="1"/>
        <end position="26"/>
    </location>
</feature>
<dbReference type="PANTHER" id="PTHR43265">
    <property type="entry name" value="ESTERASE ESTD"/>
    <property type="match status" value="1"/>
</dbReference>
<protein>
    <recommendedName>
        <fullName evidence="2">Serine aminopeptidase S33 domain-containing protein</fullName>
    </recommendedName>
</protein>
<dbReference type="Pfam" id="PF12146">
    <property type="entry name" value="Hydrolase_4"/>
    <property type="match status" value="1"/>
</dbReference>
<dbReference type="InterPro" id="IPR029058">
    <property type="entry name" value="AB_hydrolase_fold"/>
</dbReference>
<keyword evidence="4" id="KW-1185">Reference proteome</keyword>
<dbReference type="InterPro" id="IPR053145">
    <property type="entry name" value="AB_hydrolase_Est10"/>
</dbReference>
<dbReference type="Proteomes" id="UP000184052">
    <property type="component" value="Unassembled WGS sequence"/>
</dbReference>
<keyword evidence="1" id="KW-0732">Signal</keyword>
<dbReference type="EMBL" id="FQZL01000015">
    <property type="protein sequence ID" value="SHJ28219.1"/>
    <property type="molecule type" value="Genomic_DNA"/>
</dbReference>
<dbReference type="AlphaFoldDB" id="A0A1M6I153"/>
<feature type="chain" id="PRO_5038399774" description="Serine aminopeptidase S33 domain-containing protein" evidence="1">
    <location>
        <begin position="27"/>
        <end position="310"/>
    </location>
</feature>
<dbReference type="InterPro" id="IPR022742">
    <property type="entry name" value="Hydrolase_4"/>
</dbReference>
<proteinExistence type="predicted"/>
<dbReference type="SUPFAM" id="SSF53474">
    <property type="entry name" value="alpha/beta-Hydrolases"/>
    <property type="match status" value="1"/>
</dbReference>
<evidence type="ECO:0000259" key="2">
    <source>
        <dbReference type="Pfam" id="PF12146"/>
    </source>
</evidence>
<feature type="domain" description="Serine aminopeptidase S33" evidence="2">
    <location>
        <begin position="81"/>
        <end position="163"/>
    </location>
</feature>
<dbReference type="PANTHER" id="PTHR43265:SF1">
    <property type="entry name" value="ESTERASE ESTD"/>
    <property type="match status" value="1"/>
</dbReference>